<protein>
    <recommendedName>
        <fullName evidence="2">SsuA/THI5-like domain-containing protein</fullName>
    </recommendedName>
</protein>
<dbReference type="Gene3D" id="3.20.20.140">
    <property type="entry name" value="Metal-dependent hydrolases"/>
    <property type="match status" value="1"/>
</dbReference>
<feature type="domain" description="SsuA/THI5-like" evidence="2">
    <location>
        <begin position="56"/>
        <end position="122"/>
    </location>
</feature>
<dbReference type="Gene3D" id="3.40.190.10">
    <property type="entry name" value="Periplasmic binding protein-like II"/>
    <property type="match status" value="2"/>
</dbReference>
<evidence type="ECO:0000313" key="3">
    <source>
        <dbReference type="EMBL" id="CAA9890053.1"/>
    </source>
</evidence>
<proteinExistence type="predicted"/>
<feature type="chain" id="PRO_5035746683" description="SsuA/THI5-like domain-containing protein" evidence="1">
    <location>
        <begin position="26"/>
        <end position="220"/>
    </location>
</feature>
<dbReference type="PANTHER" id="PTHR30024:SF21">
    <property type="entry name" value="ABC TRANSPORTER SUBSTRATE-BINDING PROTEIN"/>
    <property type="match status" value="1"/>
</dbReference>
<dbReference type="AlphaFoldDB" id="A0A8S0XHU9"/>
<dbReference type="PANTHER" id="PTHR30024">
    <property type="entry name" value="ALIPHATIC SULFONATES-BINDING PROTEIN-RELATED"/>
    <property type="match status" value="1"/>
</dbReference>
<organism evidence="3 4">
    <name type="scientific">Candidatus Methylobacter favarea</name>
    <dbReference type="NCBI Taxonomy" id="2707345"/>
    <lineage>
        <taxon>Bacteria</taxon>
        <taxon>Pseudomonadati</taxon>
        <taxon>Pseudomonadota</taxon>
        <taxon>Gammaproteobacteria</taxon>
        <taxon>Methylococcales</taxon>
        <taxon>Methylococcaceae</taxon>
        <taxon>Methylobacter</taxon>
    </lineage>
</organism>
<evidence type="ECO:0000313" key="4">
    <source>
        <dbReference type="Proteomes" id="UP000494216"/>
    </source>
</evidence>
<keyword evidence="1" id="KW-0732">Signal</keyword>
<dbReference type="EMBL" id="CADCXN010000045">
    <property type="protein sequence ID" value="CAA9890053.1"/>
    <property type="molecule type" value="Genomic_DNA"/>
</dbReference>
<feature type="signal peptide" evidence="1">
    <location>
        <begin position="1"/>
        <end position="25"/>
    </location>
</feature>
<dbReference type="RefSeq" id="WP_174625025.1">
    <property type="nucleotide sequence ID" value="NZ_CADCXN010000045.1"/>
</dbReference>
<evidence type="ECO:0000256" key="1">
    <source>
        <dbReference type="SAM" id="SignalP"/>
    </source>
</evidence>
<dbReference type="InterPro" id="IPR015168">
    <property type="entry name" value="SsuA/THI5"/>
</dbReference>
<name>A0A8S0XHU9_9GAMM</name>
<dbReference type="GO" id="GO:0016787">
    <property type="term" value="F:hydrolase activity"/>
    <property type="evidence" value="ECO:0007669"/>
    <property type="project" value="InterPro"/>
</dbReference>
<dbReference type="SUPFAM" id="SSF51556">
    <property type="entry name" value="Metallo-dependent hydrolases"/>
    <property type="match status" value="1"/>
</dbReference>
<comment type="caution">
    <text evidence="3">The sequence shown here is derived from an EMBL/GenBank/DDBJ whole genome shotgun (WGS) entry which is preliminary data.</text>
</comment>
<dbReference type="SUPFAM" id="SSF53850">
    <property type="entry name" value="Periplasmic binding protein-like II"/>
    <property type="match status" value="1"/>
</dbReference>
<dbReference type="Proteomes" id="UP000494216">
    <property type="component" value="Unassembled WGS sequence"/>
</dbReference>
<gene>
    <name evidence="3" type="ORF">METHB2_180004</name>
</gene>
<accession>A0A8S0XHU9</accession>
<dbReference type="Pfam" id="PF09084">
    <property type="entry name" value="NMT1"/>
    <property type="match status" value="1"/>
</dbReference>
<keyword evidence="4" id="KW-1185">Reference proteome</keyword>
<dbReference type="InterPro" id="IPR032466">
    <property type="entry name" value="Metal_Hydrolase"/>
</dbReference>
<sequence length="220" mass="24569">MTTKPKLIRSFATVALMFMSFSSFADEPIKELRVDWAYHSPSSLVLKHFGWLEQDFKKDGIAVRWLQSQGSNKALEYLNSNSTDFGSTAGLSALLAKANGNPIKNVYIYSQPAWTALVVSPNLSIVCYHGFYPYVGEMIGVAFRSQNVYVVPDMYIFLPGGSLYVEATNGFMRDQLLFGTSYPFRAMGRTVEDFLALGLTEQVLDAVLFDNAVRLLKLDV</sequence>
<reference evidence="3 4" key="1">
    <citation type="submission" date="2020-02" db="EMBL/GenBank/DDBJ databases">
        <authorList>
            <person name="Hogendoorn C."/>
        </authorList>
    </citation>
    <scope>NUCLEOTIDE SEQUENCE [LARGE SCALE GENOMIC DNA]</scope>
    <source>
        <strain evidence="3">METHB21</strain>
    </source>
</reference>
<evidence type="ECO:0000259" key="2">
    <source>
        <dbReference type="Pfam" id="PF09084"/>
    </source>
</evidence>